<dbReference type="InterPro" id="IPR013106">
    <property type="entry name" value="Ig_V-set"/>
</dbReference>
<dbReference type="InterPro" id="IPR013783">
    <property type="entry name" value="Ig-like_fold"/>
</dbReference>
<evidence type="ECO:0000259" key="4">
    <source>
        <dbReference type="PROSITE" id="PS50835"/>
    </source>
</evidence>
<dbReference type="InParanoid" id="A0A5F8GZV2"/>
<dbReference type="PANTHER" id="PTHR23268:SF28">
    <property type="entry name" value="T CELL RECEPTOR BETA VARIABLE 19"/>
    <property type="match status" value="1"/>
</dbReference>
<dbReference type="Proteomes" id="UP000002280">
    <property type="component" value="Chromosome 8"/>
</dbReference>
<reference evidence="5 6" key="1">
    <citation type="journal article" date="2007" name="Nature">
        <title>Genome of the marsupial Monodelphis domestica reveals innovation in non-coding sequences.</title>
        <authorList>
            <person name="Mikkelsen T.S."/>
            <person name="Wakefield M.J."/>
            <person name="Aken B."/>
            <person name="Amemiya C.T."/>
            <person name="Chang J.L."/>
            <person name="Duke S."/>
            <person name="Garber M."/>
            <person name="Gentles A.J."/>
            <person name="Goodstadt L."/>
            <person name="Heger A."/>
            <person name="Jurka J."/>
            <person name="Kamal M."/>
            <person name="Mauceli E."/>
            <person name="Searle S.M."/>
            <person name="Sharpe T."/>
            <person name="Baker M.L."/>
            <person name="Batzer M.A."/>
            <person name="Benos P.V."/>
            <person name="Belov K."/>
            <person name="Clamp M."/>
            <person name="Cook A."/>
            <person name="Cuff J."/>
            <person name="Das R."/>
            <person name="Davidow L."/>
            <person name="Deakin J.E."/>
            <person name="Fazzari M.J."/>
            <person name="Glass J.L."/>
            <person name="Grabherr M."/>
            <person name="Greally J.M."/>
            <person name="Gu W."/>
            <person name="Hore T.A."/>
            <person name="Huttley G.A."/>
            <person name="Kleber M."/>
            <person name="Jirtle R.L."/>
            <person name="Koina E."/>
            <person name="Lee J.T."/>
            <person name="Mahony S."/>
            <person name="Marra M.A."/>
            <person name="Miller R.D."/>
            <person name="Nicholls R.D."/>
            <person name="Oda M."/>
            <person name="Papenfuss A.T."/>
            <person name="Parra Z.E."/>
            <person name="Pollock D.D."/>
            <person name="Ray D.A."/>
            <person name="Schein J.E."/>
            <person name="Speed T.P."/>
            <person name="Thompson K."/>
            <person name="VandeBerg J.L."/>
            <person name="Wade C.M."/>
            <person name="Walker J.A."/>
            <person name="Waters P.D."/>
            <person name="Webber C."/>
            <person name="Weidman J.R."/>
            <person name="Xie X."/>
            <person name="Zody M.C."/>
            <person name="Baldwin J."/>
            <person name="Abdouelleil A."/>
            <person name="Abdulkadir J."/>
            <person name="Abebe A."/>
            <person name="Abera B."/>
            <person name="Abreu J."/>
            <person name="Acer S.C."/>
            <person name="Aftuck L."/>
            <person name="Alexander A."/>
            <person name="An P."/>
            <person name="Anderson E."/>
            <person name="Anderson S."/>
            <person name="Arachi H."/>
            <person name="Azer M."/>
            <person name="Bachantsang P."/>
            <person name="Barry A."/>
            <person name="Bayul T."/>
            <person name="Berlin A."/>
            <person name="Bessette D."/>
            <person name="Bloom T."/>
            <person name="Bloom T."/>
            <person name="Boguslavskiy L."/>
            <person name="Bonnet C."/>
            <person name="Boukhgalter B."/>
            <person name="Bourzgui I."/>
            <person name="Brown A."/>
            <person name="Cahill P."/>
            <person name="Channer S."/>
            <person name="Cheshatsang Y."/>
            <person name="Chuda L."/>
            <person name="Citroen M."/>
            <person name="Collymore A."/>
            <person name="Cooke P."/>
            <person name="Costello M."/>
            <person name="D'Aco K."/>
            <person name="Daza R."/>
            <person name="De Haan G."/>
            <person name="DeGray S."/>
            <person name="DeMaso C."/>
            <person name="Dhargay N."/>
            <person name="Dooley K."/>
            <person name="Dooley E."/>
            <person name="Doricent M."/>
            <person name="Dorje P."/>
            <person name="Dorjee K."/>
            <person name="Dupes A."/>
            <person name="Elong R."/>
            <person name="Falk J."/>
            <person name="Farina A."/>
            <person name="Faro S."/>
            <person name="Ferguson D."/>
            <person name="Fisher S."/>
            <person name="Foley C.D."/>
            <person name="Franke A."/>
            <person name="Friedrich D."/>
            <person name="Gadbois L."/>
            <person name="Gearin G."/>
            <person name="Gearin C.R."/>
            <person name="Giannoukos G."/>
            <person name="Goode T."/>
            <person name="Graham J."/>
            <person name="Grandbois E."/>
            <person name="Grewal S."/>
            <person name="Gyaltsen K."/>
            <person name="Hafez N."/>
            <person name="Hagos B."/>
            <person name="Hall J."/>
            <person name="Henson C."/>
            <person name="Hollinger A."/>
            <person name="Honan T."/>
            <person name="Huard M.D."/>
            <person name="Hughes L."/>
            <person name="Hurhula B."/>
            <person name="Husby M.E."/>
            <person name="Kamat A."/>
            <person name="Kanga B."/>
            <person name="Kashin S."/>
            <person name="Khazanovich D."/>
            <person name="Kisner P."/>
            <person name="Lance K."/>
            <person name="Lara M."/>
            <person name="Lee W."/>
            <person name="Lennon N."/>
            <person name="Letendre F."/>
            <person name="LeVine R."/>
            <person name="Lipovsky A."/>
            <person name="Liu X."/>
            <person name="Liu J."/>
            <person name="Liu S."/>
            <person name="Lokyitsang T."/>
            <person name="Lokyitsang Y."/>
            <person name="Lubonja R."/>
            <person name="Lui A."/>
            <person name="MacDonald P."/>
            <person name="Magnisalis V."/>
            <person name="Maru K."/>
            <person name="Matthews C."/>
            <person name="McCusker W."/>
            <person name="McDonough S."/>
            <person name="Mehta T."/>
            <person name="Meldrim J."/>
            <person name="Meneus L."/>
            <person name="Mihai O."/>
            <person name="Mihalev A."/>
            <person name="Mihova T."/>
            <person name="Mittelman R."/>
            <person name="Mlenga V."/>
            <person name="Montmayeur A."/>
            <person name="Mulrain L."/>
            <person name="Navidi A."/>
            <person name="Naylor J."/>
            <person name="Negash T."/>
            <person name="Nguyen T."/>
            <person name="Nguyen N."/>
            <person name="Nicol R."/>
            <person name="Norbu C."/>
            <person name="Norbu N."/>
            <person name="Novod N."/>
            <person name="O'Neill B."/>
            <person name="Osman S."/>
            <person name="Markiewicz E."/>
            <person name="Oyono O.L."/>
            <person name="Patti C."/>
            <person name="Phunkhang P."/>
            <person name="Pierre F."/>
            <person name="Priest M."/>
            <person name="Raghuraman S."/>
            <person name="Rege F."/>
            <person name="Reyes R."/>
            <person name="Rise C."/>
            <person name="Rogov P."/>
            <person name="Ross K."/>
            <person name="Ryan E."/>
            <person name="Settipalli S."/>
            <person name="Shea T."/>
            <person name="Sherpa N."/>
            <person name="Shi L."/>
            <person name="Shih D."/>
            <person name="Sparrow T."/>
            <person name="Spaulding J."/>
            <person name="Stalker J."/>
            <person name="Stange-Thomann N."/>
            <person name="Stavropoulos S."/>
            <person name="Stone C."/>
            <person name="Strader C."/>
            <person name="Tesfaye S."/>
            <person name="Thomson T."/>
            <person name="Thoulutsang Y."/>
            <person name="Thoulutsang D."/>
            <person name="Topham K."/>
            <person name="Topping I."/>
            <person name="Tsamla T."/>
            <person name="Vassiliev H."/>
            <person name="Vo A."/>
            <person name="Wangchuk T."/>
            <person name="Wangdi T."/>
            <person name="Weiand M."/>
            <person name="Wilkinson J."/>
            <person name="Wilson A."/>
            <person name="Yadav S."/>
            <person name="Young G."/>
            <person name="Yu Q."/>
            <person name="Zembek L."/>
            <person name="Zhong D."/>
            <person name="Zimmer A."/>
            <person name="Zwirko Z."/>
            <person name="Jaffe D.B."/>
            <person name="Alvarez P."/>
            <person name="Brockman W."/>
            <person name="Butler J."/>
            <person name="Chin C."/>
            <person name="Gnerre S."/>
            <person name="MacCallum I."/>
            <person name="Graves J.A."/>
            <person name="Ponting C.P."/>
            <person name="Breen M."/>
            <person name="Samollow P.B."/>
            <person name="Lander E.S."/>
            <person name="Lindblad-Toh K."/>
        </authorList>
    </citation>
    <scope>NUCLEOTIDE SEQUENCE [LARGE SCALE GENOMIC DNA]</scope>
</reference>
<dbReference type="OMA" id="VHKCAQS"/>
<dbReference type="Bgee" id="ENSMODG00000046226">
    <property type="expression patterns" value="Expressed in blood and 1 other cell type or tissue"/>
</dbReference>
<dbReference type="GeneTree" id="ENSGT00940000162480"/>
<organism evidence="5 6">
    <name type="scientific">Monodelphis domestica</name>
    <name type="common">Gray short-tailed opossum</name>
    <dbReference type="NCBI Taxonomy" id="13616"/>
    <lineage>
        <taxon>Eukaryota</taxon>
        <taxon>Metazoa</taxon>
        <taxon>Chordata</taxon>
        <taxon>Craniata</taxon>
        <taxon>Vertebrata</taxon>
        <taxon>Euteleostomi</taxon>
        <taxon>Mammalia</taxon>
        <taxon>Metatheria</taxon>
        <taxon>Didelphimorphia</taxon>
        <taxon>Didelphidae</taxon>
        <taxon>Monodelphis</taxon>
    </lineage>
</organism>
<protein>
    <recommendedName>
        <fullName evidence="4">Ig-like domain-containing protein</fullName>
    </recommendedName>
</protein>
<dbReference type="InterPro" id="IPR007110">
    <property type="entry name" value="Ig-like_dom"/>
</dbReference>
<evidence type="ECO:0000256" key="2">
    <source>
        <dbReference type="ARBA" id="ARBA00022859"/>
    </source>
</evidence>
<dbReference type="GO" id="GO:0005886">
    <property type="term" value="C:plasma membrane"/>
    <property type="evidence" value="ECO:0000318"/>
    <property type="project" value="GO_Central"/>
</dbReference>
<feature type="domain" description="Ig-like" evidence="4">
    <location>
        <begin position="24"/>
        <end position="123"/>
    </location>
</feature>
<accession>A0A5F8GZV2</accession>
<dbReference type="Pfam" id="PF07686">
    <property type="entry name" value="V-set"/>
    <property type="match status" value="1"/>
</dbReference>
<keyword evidence="2" id="KW-0391">Immunity</keyword>
<dbReference type="GO" id="GO:0002376">
    <property type="term" value="P:immune system process"/>
    <property type="evidence" value="ECO:0007669"/>
    <property type="project" value="UniProtKB-KW"/>
</dbReference>
<dbReference type="Ensembl" id="ENSMODT00000055750.1">
    <property type="protein sequence ID" value="ENSMODP00000053135.1"/>
    <property type="gene ID" value="ENSMODG00000046226.1"/>
</dbReference>
<sequence length="125" mass="14176">MDFRFLWGVVIYFLGSGSMDAKGASITQTPRNLITGIGKNVILTCEQNLGHETMYWYRQDQGQGLQLIYYSITKGDLQKGDISEGYSVTRDQKEFFRLVVQSTTNKQASSYLCASSKDTVRLRQI</sequence>
<name>A0A5F8GZV2_MONDO</name>
<keyword evidence="6" id="KW-1185">Reference proteome</keyword>
<dbReference type="SUPFAM" id="SSF48726">
    <property type="entry name" value="Immunoglobulin"/>
    <property type="match status" value="1"/>
</dbReference>
<proteinExistence type="predicted"/>
<dbReference type="AlphaFoldDB" id="A0A5F8GZV2"/>
<feature type="signal peptide" evidence="3">
    <location>
        <begin position="1"/>
        <end position="23"/>
    </location>
</feature>
<keyword evidence="1 3" id="KW-0732">Signal</keyword>
<dbReference type="GO" id="GO:0007166">
    <property type="term" value="P:cell surface receptor signaling pathway"/>
    <property type="evidence" value="ECO:0000318"/>
    <property type="project" value="GO_Central"/>
</dbReference>
<dbReference type="Gene3D" id="2.60.40.10">
    <property type="entry name" value="Immunoglobulins"/>
    <property type="match status" value="1"/>
</dbReference>
<reference evidence="5" key="2">
    <citation type="submission" date="2025-08" db="UniProtKB">
        <authorList>
            <consortium name="Ensembl"/>
        </authorList>
    </citation>
    <scope>IDENTIFICATION</scope>
</reference>
<dbReference type="InterPro" id="IPR036179">
    <property type="entry name" value="Ig-like_dom_sf"/>
</dbReference>
<evidence type="ECO:0000313" key="6">
    <source>
        <dbReference type="Proteomes" id="UP000002280"/>
    </source>
</evidence>
<evidence type="ECO:0000256" key="3">
    <source>
        <dbReference type="SAM" id="SignalP"/>
    </source>
</evidence>
<dbReference type="STRING" id="13616.ENSMODP00000053135"/>
<evidence type="ECO:0000256" key="1">
    <source>
        <dbReference type="ARBA" id="ARBA00022729"/>
    </source>
</evidence>
<feature type="chain" id="PRO_5023914008" description="Ig-like domain-containing protein" evidence="3">
    <location>
        <begin position="24"/>
        <end position="125"/>
    </location>
</feature>
<reference evidence="5" key="3">
    <citation type="submission" date="2025-09" db="UniProtKB">
        <authorList>
            <consortium name="Ensembl"/>
        </authorList>
    </citation>
    <scope>IDENTIFICATION</scope>
</reference>
<evidence type="ECO:0000313" key="5">
    <source>
        <dbReference type="Ensembl" id="ENSMODP00000053135.1"/>
    </source>
</evidence>
<dbReference type="PANTHER" id="PTHR23268">
    <property type="entry name" value="T-CELL RECEPTOR BETA CHAIN"/>
    <property type="match status" value="1"/>
</dbReference>
<dbReference type="PROSITE" id="PS50835">
    <property type="entry name" value="IG_LIKE"/>
    <property type="match status" value="1"/>
</dbReference>
<dbReference type="InterPro" id="IPR050413">
    <property type="entry name" value="TCR_beta_variable"/>
</dbReference>